<accession>A0A9X1DAR5</accession>
<sequence length="139" mass="13738">MRAIVLTTLTGALMMSTGVAQAQTTTPAPAAPAPSASAPTAPSSFTDADLKAFARAAIAANKIQQDAAVTPAEKQPKMLAAVQAQGLDPVKFNAIAKASEADPALAKRIQDAARADPSLAAPAPAAPAADATPAPTTTP</sequence>
<organism evidence="4 5">
    <name type="scientific">Sphingobium nicotianae</name>
    <dbReference type="NCBI Taxonomy" id="2782607"/>
    <lineage>
        <taxon>Bacteria</taxon>
        <taxon>Pseudomonadati</taxon>
        <taxon>Pseudomonadota</taxon>
        <taxon>Alphaproteobacteria</taxon>
        <taxon>Sphingomonadales</taxon>
        <taxon>Sphingomonadaceae</taxon>
        <taxon>Sphingobium</taxon>
    </lineage>
</organism>
<keyword evidence="2" id="KW-0732">Signal</keyword>
<reference evidence="4" key="1">
    <citation type="submission" date="2021-05" db="EMBL/GenBank/DDBJ databases">
        <title>Genome of Sphingobium sp. strain.</title>
        <authorList>
            <person name="Fan R."/>
        </authorList>
    </citation>
    <scope>NUCLEOTIDE SEQUENCE</scope>
    <source>
        <strain evidence="4">H33</strain>
    </source>
</reference>
<feature type="region of interest" description="Disordered" evidence="1">
    <location>
        <begin position="112"/>
        <end position="139"/>
    </location>
</feature>
<proteinExistence type="predicted"/>
<feature type="chain" id="PRO_5040734956" evidence="2">
    <location>
        <begin position="23"/>
        <end position="139"/>
    </location>
</feature>
<evidence type="ECO:0000259" key="3">
    <source>
        <dbReference type="Pfam" id="PF13767"/>
    </source>
</evidence>
<evidence type="ECO:0000313" key="4">
    <source>
        <dbReference type="EMBL" id="MBT2186504.1"/>
    </source>
</evidence>
<name>A0A9X1DAR5_9SPHN</name>
<keyword evidence="5" id="KW-1185">Reference proteome</keyword>
<dbReference type="InterPro" id="IPR025433">
    <property type="entry name" value="DUF4168"/>
</dbReference>
<feature type="domain" description="DUF4168" evidence="3">
    <location>
        <begin position="75"/>
        <end position="109"/>
    </location>
</feature>
<evidence type="ECO:0000256" key="2">
    <source>
        <dbReference type="SAM" id="SignalP"/>
    </source>
</evidence>
<dbReference type="EMBL" id="JAHGAW010000003">
    <property type="protein sequence ID" value="MBT2186504.1"/>
    <property type="molecule type" value="Genomic_DNA"/>
</dbReference>
<feature type="region of interest" description="Disordered" evidence="1">
    <location>
        <begin position="24"/>
        <end position="44"/>
    </location>
</feature>
<dbReference type="AlphaFoldDB" id="A0A9X1DAR5"/>
<feature type="compositionally biased region" description="Low complexity" evidence="1">
    <location>
        <begin position="115"/>
        <end position="139"/>
    </location>
</feature>
<evidence type="ECO:0000313" key="5">
    <source>
        <dbReference type="Proteomes" id="UP001138757"/>
    </source>
</evidence>
<comment type="caution">
    <text evidence="4">The sequence shown here is derived from an EMBL/GenBank/DDBJ whole genome shotgun (WGS) entry which is preliminary data.</text>
</comment>
<feature type="signal peptide" evidence="2">
    <location>
        <begin position="1"/>
        <end position="22"/>
    </location>
</feature>
<dbReference type="Proteomes" id="UP001138757">
    <property type="component" value="Unassembled WGS sequence"/>
</dbReference>
<dbReference type="Pfam" id="PF13767">
    <property type="entry name" value="DUF4168"/>
    <property type="match status" value="1"/>
</dbReference>
<gene>
    <name evidence="4" type="ORF">KK488_06035</name>
</gene>
<evidence type="ECO:0000256" key="1">
    <source>
        <dbReference type="SAM" id="MobiDB-lite"/>
    </source>
</evidence>
<protein>
    <submittedName>
        <fullName evidence="4">DUF4168 domain-containing protein</fullName>
    </submittedName>
</protein>